<comment type="similarity">
    <text evidence="1 3">Belongs to the sulfotransferase 1 family.</text>
</comment>
<dbReference type="HOGENOM" id="CLU_097584_0_0_1"/>
<evidence type="ECO:0000313" key="5">
    <source>
        <dbReference type="Ensembl" id="ENSCINP00000026528.1"/>
    </source>
</evidence>
<dbReference type="GeneTree" id="ENSGT00940000163815"/>
<reference evidence="5" key="2">
    <citation type="journal article" date="2008" name="Genome Biol.">
        <title>Improved genome assembly and evidence-based global gene model set for the chordate Ciona intestinalis: new insight into intron and operon populations.</title>
        <authorList>
            <person name="Satou Y."/>
            <person name="Mineta K."/>
            <person name="Ogasawara M."/>
            <person name="Sasakura Y."/>
            <person name="Shoguchi E."/>
            <person name="Ueno K."/>
            <person name="Yamada L."/>
            <person name="Matsumoto J."/>
            <person name="Wasserscheid J."/>
            <person name="Dewar K."/>
            <person name="Wiley G.B."/>
            <person name="Macmil S.L."/>
            <person name="Roe B.A."/>
            <person name="Zeller R.W."/>
            <person name="Hastings K.E."/>
            <person name="Lemaire P."/>
            <person name="Lindquist E."/>
            <person name="Endo T."/>
            <person name="Hotta K."/>
            <person name="Inaba K."/>
        </authorList>
    </citation>
    <scope>NUCLEOTIDE SEQUENCE [LARGE SCALE GENOMIC DNA]</scope>
    <source>
        <strain evidence="5">wild type</strain>
    </source>
</reference>
<dbReference type="SUPFAM" id="SSF52540">
    <property type="entry name" value="P-loop containing nucleoside triphosphate hydrolases"/>
    <property type="match status" value="1"/>
</dbReference>
<reference evidence="6" key="1">
    <citation type="journal article" date="2002" name="Science">
        <title>The draft genome of Ciona intestinalis: insights into chordate and vertebrate origins.</title>
        <authorList>
            <person name="Dehal P."/>
            <person name="Satou Y."/>
            <person name="Campbell R.K."/>
            <person name="Chapman J."/>
            <person name="Degnan B."/>
            <person name="De Tomaso A."/>
            <person name="Davidson B."/>
            <person name="Di Gregorio A."/>
            <person name="Gelpke M."/>
            <person name="Goodstein D.M."/>
            <person name="Harafuji N."/>
            <person name="Hastings K.E."/>
            <person name="Ho I."/>
            <person name="Hotta K."/>
            <person name="Huang W."/>
            <person name="Kawashima T."/>
            <person name="Lemaire P."/>
            <person name="Martinez D."/>
            <person name="Meinertzhagen I.A."/>
            <person name="Necula S."/>
            <person name="Nonaka M."/>
            <person name="Putnam N."/>
            <person name="Rash S."/>
            <person name="Saiga H."/>
            <person name="Satake M."/>
            <person name="Terry A."/>
            <person name="Yamada L."/>
            <person name="Wang H.G."/>
            <person name="Awazu S."/>
            <person name="Azumi K."/>
            <person name="Boore J."/>
            <person name="Branno M."/>
            <person name="Chin-Bow S."/>
            <person name="DeSantis R."/>
            <person name="Doyle S."/>
            <person name="Francino P."/>
            <person name="Keys D.N."/>
            <person name="Haga S."/>
            <person name="Hayashi H."/>
            <person name="Hino K."/>
            <person name="Imai K.S."/>
            <person name="Inaba K."/>
            <person name="Kano S."/>
            <person name="Kobayashi K."/>
            <person name="Kobayashi M."/>
            <person name="Lee B.I."/>
            <person name="Makabe K.W."/>
            <person name="Manohar C."/>
            <person name="Matassi G."/>
            <person name="Medina M."/>
            <person name="Mochizuki Y."/>
            <person name="Mount S."/>
            <person name="Morishita T."/>
            <person name="Miura S."/>
            <person name="Nakayama A."/>
            <person name="Nishizaka S."/>
            <person name="Nomoto H."/>
            <person name="Ohta F."/>
            <person name="Oishi K."/>
            <person name="Rigoutsos I."/>
            <person name="Sano M."/>
            <person name="Sasaki A."/>
            <person name="Sasakura Y."/>
            <person name="Shoguchi E."/>
            <person name="Shin-i T."/>
            <person name="Spagnuolo A."/>
            <person name="Stainier D."/>
            <person name="Suzuki M.M."/>
            <person name="Tassy O."/>
            <person name="Takatori N."/>
            <person name="Tokuoka M."/>
            <person name="Yagi K."/>
            <person name="Yoshizaki F."/>
            <person name="Wada S."/>
            <person name="Zhang C."/>
            <person name="Hyatt P.D."/>
            <person name="Larimer F."/>
            <person name="Detter C."/>
            <person name="Doggett N."/>
            <person name="Glavina T."/>
            <person name="Hawkins T."/>
            <person name="Richardson P."/>
            <person name="Lucas S."/>
            <person name="Kohara Y."/>
            <person name="Levine M."/>
            <person name="Satoh N."/>
            <person name="Rokhsar D.S."/>
        </authorList>
    </citation>
    <scope>NUCLEOTIDE SEQUENCE [LARGE SCALE GENOMIC DNA]</scope>
</reference>
<dbReference type="Proteomes" id="UP000008144">
    <property type="component" value="Chromosome 13"/>
</dbReference>
<feature type="domain" description="Sulfotransferase" evidence="4">
    <location>
        <begin position="61"/>
        <end position="183"/>
    </location>
</feature>
<name>F6W949_CIOIN</name>
<dbReference type="PANTHER" id="PTHR11783">
    <property type="entry name" value="SULFOTRANSFERASE SULT"/>
    <property type="match status" value="1"/>
</dbReference>
<accession>F6W949</accession>
<dbReference type="Ensembl" id="ENSCINT00000026774.1">
    <property type="protein sequence ID" value="ENSCINP00000026528.1"/>
    <property type="gene ID" value="ENSCING00000014753.1"/>
</dbReference>
<reference evidence="5" key="4">
    <citation type="submission" date="2025-09" db="UniProtKB">
        <authorList>
            <consortium name="Ensembl"/>
        </authorList>
    </citation>
    <scope>IDENTIFICATION</scope>
</reference>
<dbReference type="InterPro" id="IPR000863">
    <property type="entry name" value="Sulfotransferase_dom"/>
</dbReference>
<dbReference type="GO" id="GO:0008146">
    <property type="term" value="F:sulfotransferase activity"/>
    <property type="evidence" value="ECO:0007669"/>
    <property type="project" value="InterPro"/>
</dbReference>
<dbReference type="Gene3D" id="3.40.50.300">
    <property type="entry name" value="P-loop containing nucleotide triphosphate hydrolases"/>
    <property type="match status" value="1"/>
</dbReference>
<dbReference type="AlphaFoldDB" id="F6W949"/>
<organism evidence="5 6">
    <name type="scientific">Ciona intestinalis</name>
    <name type="common">Transparent sea squirt</name>
    <name type="synonym">Ascidia intestinalis</name>
    <dbReference type="NCBI Taxonomy" id="7719"/>
    <lineage>
        <taxon>Eukaryota</taxon>
        <taxon>Metazoa</taxon>
        <taxon>Chordata</taxon>
        <taxon>Tunicata</taxon>
        <taxon>Ascidiacea</taxon>
        <taxon>Phlebobranchia</taxon>
        <taxon>Cionidae</taxon>
        <taxon>Ciona</taxon>
    </lineage>
</organism>
<gene>
    <name evidence="5" type="primary">LOC104266370</name>
</gene>
<evidence type="ECO:0000259" key="4">
    <source>
        <dbReference type="Pfam" id="PF00685"/>
    </source>
</evidence>
<dbReference type="InParanoid" id="F6W949"/>
<evidence type="ECO:0000256" key="3">
    <source>
        <dbReference type="RuleBase" id="RU361155"/>
    </source>
</evidence>
<sequence>MDLKKLVAENEDVFENMKSLFTMKFDPVADELETYNGVEMQAVFKPYFAKYAYENYNPKENDVLLVTYPKCGTNWTAEMLAELMYTEEEKEFWKSFLALAILESGPTIQKYEILNQIKTRNYLISHQPAMNINIEKYLKNKAKIVFVYRNPKDVAVSFFHFQKKIAPPQFRCDDWNEYVKMFME</sequence>
<proteinExistence type="inferred from homology"/>
<evidence type="ECO:0000313" key="6">
    <source>
        <dbReference type="Proteomes" id="UP000008144"/>
    </source>
</evidence>
<dbReference type="EC" id="2.8.2.-" evidence="3"/>
<protein>
    <recommendedName>
        <fullName evidence="3">Sulfotransferase</fullName>
        <ecNumber evidence="3">2.8.2.-</ecNumber>
    </recommendedName>
</protein>
<dbReference type="Pfam" id="PF00685">
    <property type="entry name" value="Sulfotransfer_1"/>
    <property type="match status" value="1"/>
</dbReference>
<dbReference type="OMA" id="WASHIIY"/>
<evidence type="ECO:0000256" key="1">
    <source>
        <dbReference type="ARBA" id="ARBA00005771"/>
    </source>
</evidence>
<keyword evidence="6" id="KW-1185">Reference proteome</keyword>
<keyword evidence="2 3" id="KW-0808">Transferase</keyword>
<reference evidence="5" key="3">
    <citation type="submission" date="2025-08" db="UniProtKB">
        <authorList>
            <consortium name="Ensembl"/>
        </authorList>
    </citation>
    <scope>IDENTIFICATION</scope>
</reference>
<dbReference type="InterPro" id="IPR027417">
    <property type="entry name" value="P-loop_NTPase"/>
</dbReference>
<dbReference type="EMBL" id="EAAA01001083">
    <property type="status" value="NOT_ANNOTATED_CDS"/>
    <property type="molecule type" value="Genomic_DNA"/>
</dbReference>
<evidence type="ECO:0000256" key="2">
    <source>
        <dbReference type="ARBA" id="ARBA00022679"/>
    </source>
</evidence>